<keyword evidence="6" id="KW-0614">Plasmid</keyword>
<protein>
    <recommendedName>
        <fullName evidence="4 5">dTDP-4-dehydrorhamnose 3,5-epimerase</fullName>
        <ecNumber evidence="3 5">5.1.3.13</ecNumber>
    </recommendedName>
    <alternativeName>
        <fullName evidence="5">Thymidine diphospho-4-keto-rhamnose 3,5-epimerase</fullName>
    </alternativeName>
</protein>
<dbReference type="SUPFAM" id="SSF51182">
    <property type="entry name" value="RmlC-like cupins"/>
    <property type="match status" value="1"/>
</dbReference>
<dbReference type="EMBL" id="CP041241">
    <property type="protein sequence ID" value="QLL65469.1"/>
    <property type="molecule type" value="Genomic_DNA"/>
</dbReference>
<keyword evidence="5 6" id="KW-0413">Isomerase</keyword>
<dbReference type="GO" id="GO:0000271">
    <property type="term" value="P:polysaccharide biosynthetic process"/>
    <property type="evidence" value="ECO:0007669"/>
    <property type="project" value="TreeGrafter"/>
</dbReference>
<dbReference type="Gene3D" id="2.60.120.10">
    <property type="entry name" value="Jelly Rolls"/>
    <property type="match status" value="1"/>
</dbReference>
<evidence type="ECO:0000256" key="4">
    <source>
        <dbReference type="ARBA" id="ARBA00019595"/>
    </source>
</evidence>
<dbReference type="GO" id="GO:0005829">
    <property type="term" value="C:cytosol"/>
    <property type="evidence" value="ECO:0007669"/>
    <property type="project" value="TreeGrafter"/>
</dbReference>
<evidence type="ECO:0000313" key="6">
    <source>
        <dbReference type="EMBL" id="QLL65469.1"/>
    </source>
</evidence>
<organism evidence="6 7">
    <name type="scientific">Sinorhizobium mexicanum</name>
    <dbReference type="NCBI Taxonomy" id="375549"/>
    <lineage>
        <taxon>Bacteria</taxon>
        <taxon>Pseudomonadati</taxon>
        <taxon>Pseudomonadota</taxon>
        <taxon>Alphaproteobacteria</taxon>
        <taxon>Hyphomicrobiales</taxon>
        <taxon>Rhizobiaceae</taxon>
        <taxon>Sinorhizobium/Ensifer group</taxon>
        <taxon>Sinorhizobium</taxon>
    </lineage>
</organism>
<dbReference type="EC" id="5.1.3.13" evidence="3 5"/>
<comment type="similarity">
    <text evidence="5">Belongs to the dTDP-4-dehydrorhamnose 3,5-epimerase family.</text>
</comment>
<dbReference type="AlphaFoldDB" id="A0A859R1I4"/>
<dbReference type="PANTHER" id="PTHR21047">
    <property type="entry name" value="DTDP-6-DEOXY-D-GLUCOSE-3,5 EPIMERASE"/>
    <property type="match status" value="1"/>
</dbReference>
<evidence type="ECO:0000256" key="1">
    <source>
        <dbReference type="ARBA" id="ARBA00001298"/>
    </source>
</evidence>
<keyword evidence="7" id="KW-1185">Reference proteome</keyword>
<comment type="function">
    <text evidence="2 5">Catalyzes the epimerization of the C3' and C5'positions of dTDP-6-deoxy-D-xylo-4-hexulose, forming dTDP-6-deoxy-L-lyxo-4-hexulose.</text>
</comment>
<dbReference type="Pfam" id="PF00908">
    <property type="entry name" value="dTDP_sugar_isom"/>
    <property type="match status" value="1"/>
</dbReference>
<accession>A0A859R1I4</accession>
<evidence type="ECO:0000313" key="7">
    <source>
        <dbReference type="Proteomes" id="UP000510721"/>
    </source>
</evidence>
<dbReference type="PANTHER" id="PTHR21047:SF2">
    <property type="entry name" value="THYMIDINE DIPHOSPHO-4-KETO-RHAMNOSE 3,5-EPIMERASE"/>
    <property type="match status" value="1"/>
</dbReference>
<name>A0A859R1I4_9HYPH</name>
<dbReference type="KEGG" id="emx:FKV68_29525"/>
<dbReference type="InterPro" id="IPR014710">
    <property type="entry name" value="RmlC-like_jellyroll"/>
</dbReference>
<dbReference type="RefSeq" id="WP_180942370.1">
    <property type="nucleotide sequence ID" value="NZ_CP041241.1"/>
</dbReference>
<dbReference type="CDD" id="cd00438">
    <property type="entry name" value="cupin_RmlC"/>
    <property type="match status" value="1"/>
</dbReference>
<evidence type="ECO:0000256" key="5">
    <source>
        <dbReference type="RuleBase" id="RU364069"/>
    </source>
</evidence>
<comment type="catalytic activity">
    <reaction evidence="1 5">
        <text>dTDP-4-dehydro-6-deoxy-alpha-D-glucose = dTDP-4-dehydro-beta-L-rhamnose</text>
        <dbReference type="Rhea" id="RHEA:16969"/>
        <dbReference type="ChEBI" id="CHEBI:57649"/>
        <dbReference type="ChEBI" id="CHEBI:62830"/>
        <dbReference type="EC" id="5.1.3.13"/>
    </reaction>
</comment>
<comment type="subunit">
    <text evidence="5">Homodimer.</text>
</comment>
<reference evidence="6 7" key="1">
    <citation type="submission" date="2019-06" db="EMBL/GenBank/DDBJ databases">
        <title>Complete genome sequence of Ensifer mexicanus ITTG R7 isolated from nodules of Acacia angustissima (Mill.) Kuntze.</title>
        <authorList>
            <person name="Rincon-Rosales R."/>
            <person name="Rogel M.A."/>
            <person name="Guerrero G."/>
            <person name="Rincon-Molina C.I."/>
            <person name="Lopez-Lopez A."/>
            <person name="Martinez-Romero E."/>
        </authorList>
    </citation>
    <scope>NUCLEOTIDE SEQUENCE [LARGE SCALE GENOMIC DNA]</scope>
    <source>
        <strain evidence="6 7">ITTG R7</strain>
        <plasmid evidence="7">pemeittgr7c</plasmid>
    </source>
</reference>
<dbReference type="UniPathway" id="UPA00124"/>
<dbReference type="GO" id="GO:0008830">
    <property type="term" value="F:dTDP-4-dehydrorhamnose 3,5-epimerase activity"/>
    <property type="evidence" value="ECO:0007669"/>
    <property type="project" value="UniProtKB-UniRule"/>
</dbReference>
<dbReference type="InterPro" id="IPR011051">
    <property type="entry name" value="RmlC_Cupin_sf"/>
</dbReference>
<dbReference type="InterPro" id="IPR000888">
    <property type="entry name" value="RmlC-like"/>
</dbReference>
<geneLocation type="plasmid" evidence="7">
    <name>pemeittgr7c</name>
</geneLocation>
<gene>
    <name evidence="6" type="primary">rfbC</name>
    <name evidence="6" type="ORF">FKV68_29525</name>
</gene>
<sequence>MLEIRALGLDGVLEIVPRKFGDERGFFSETYNAQNLLAHGIRLAFVQDNHSYSAAAGTLRGLHYQLPPRAQAKLVRVVRGRAFDVVVDIRKGSPTFAQWIAVELSAERWNQVLVPAGFAHGFVTLEPETEVQYKVSEHYSAEHDRAIRFDDPQIDIRWPVAVDHLLLSAKDRDAPLLADAGLFETRG</sequence>
<evidence type="ECO:0000256" key="2">
    <source>
        <dbReference type="ARBA" id="ARBA00001997"/>
    </source>
</evidence>
<comment type="pathway">
    <text evidence="5">Carbohydrate biosynthesis; dTDP-L-rhamnose biosynthesis.</text>
</comment>
<dbReference type="GO" id="GO:0019305">
    <property type="term" value="P:dTDP-rhamnose biosynthetic process"/>
    <property type="evidence" value="ECO:0007669"/>
    <property type="project" value="UniProtKB-UniRule"/>
</dbReference>
<evidence type="ECO:0000256" key="3">
    <source>
        <dbReference type="ARBA" id="ARBA00012098"/>
    </source>
</evidence>
<dbReference type="NCBIfam" id="TIGR01221">
    <property type="entry name" value="rmlC"/>
    <property type="match status" value="1"/>
</dbReference>
<dbReference type="Proteomes" id="UP000510721">
    <property type="component" value="Plasmid pEmeITTGR7c"/>
</dbReference>
<proteinExistence type="inferred from homology"/>